<feature type="compositionally biased region" description="Polar residues" evidence="1">
    <location>
        <begin position="444"/>
        <end position="457"/>
    </location>
</feature>
<evidence type="ECO:0000313" key="4">
    <source>
        <dbReference type="Proteomes" id="UP000237144"/>
    </source>
</evidence>
<name>A0A2S5BFK2_9BASI</name>
<dbReference type="PANTHER" id="PTHR42024">
    <property type="entry name" value="AMINO ACID PERMEASE_ SLC12A DOMAIN-CONTAINING PROTEIN"/>
    <property type="match status" value="1"/>
</dbReference>
<proteinExistence type="predicted"/>
<evidence type="ECO:0000256" key="1">
    <source>
        <dbReference type="SAM" id="MobiDB-lite"/>
    </source>
</evidence>
<keyword evidence="2" id="KW-0472">Membrane</keyword>
<dbReference type="AlphaFoldDB" id="A0A2S5BFK2"/>
<evidence type="ECO:0000256" key="2">
    <source>
        <dbReference type="SAM" id="Phobius"/>
    </source>
</evidence>
<feature type="compositionally biased region" description="Low complexity" evidence="1">
    <location>
        <begin position="13"/>
        <end position="22"/>
    </location>
</feature>
<accession>A0A2S5BFK2</accession>
<feature type="transmembrane region" description="Helical" evidence="2">
    <location>
        <begin position="272"/>
        <end position="296"/>
    </location>
</feature>
<sequence>MSYSPGGDEEAAASETGAAASSRPPDDVATTSDNASPPHEDKAIAERDIVLLDPDHPPRLDTFHFPWKSPVFYLLFLIFCNVAVPCMIYYPANIYTKISDEELIGIGSAALGVSSCFDAPIRVWRLTRHRVKYGPLYYPFMVDPAHEPAGKNRLMKRMPKSWWHMDFMMHTYTIALFFFAIPLAVAPAIPLYSFFLFSFPMLVAPVAIIFALTLKSWTSLPFWMSSDPPRTPTKPGVYYFIEDTGAVDFRHGREWRKRCQARYAASPLFRELMWWQTVLWIVGMAVFIGSVAAVDWTTTLDVGFGVCISLIFPWALIWGLISYAHVHWSLKREHRWWRAHYSSMVIPNLVRRGESDVVGPCGTNAGVEPPSTGPKFLQSRHRGYSVHAELQVPPESAAPQATTATSASPEMQQVTSLQRGGPDSLHTVVDSAVGDDTYDKSCAGPSTDNQAPTSDVATANGHIV</sequence>
<feature type="transmembrane region" description="Helical" evidence="2">
    <location>
        <begin position="302"/>
        <end position="326"/>
    </location>
</feature>
<dbReference type="Proteomes" id="UP000237144">
    <property type="component" value="Unassembled WGS sequence"/>
</dbReference>
<feature type="transmembrane region" description="Helical" evidence="2">
    <location>
        <begin position="71"/>
        <end position="90"/>
    </location>
</feature>
<protein>
    <submittedName>
        <fullName evidence="3">Uncharacterized protein</fullName>
    </submittedName>
</protein>
<feature type="transmembrane region" description="Helical" evidence="2">
    <location>
        <begin position="191"/>
        <end position="214"/>
    </location>
</feature>
<dbReference type="EMBL" id="PJQD01000014">
    <property type="protein sequence ID" value="POY75548.1"/>
    <property type="molecule type" value="Genomic_DNA"/>
</dbReference>
<feature type="transmembrane region" description="Helical" evidence="2">
    <location>
        <begin position="162"/>
        <end position="185"/>
    </location>
</feature>
<feature type="region of interest" description="Disordered" evidence="1">
    <location>
        <begin position="393"/>
        <end position="464"/>
    </location>
</feature>
<keyword evidence="4" id="KW-1185">Reference proteome</keyword>
<reference evidence="3 4" key="1">
    <citation type="journal article" date="2018" name="Front. Microbiol.">
        <title>Prospects for Fungal Bioremediation of Acidic Radioactive Waste Sites: Characterization and Genome Sequence of Rhodotorula taiwanensis MD1149.</title>
        <authorList>
            <person name="Tkavc R."/>
            <person name="Matrosova V.Y."/>
            <person name="Grichenko O.E."/>
            <person name="Gostincar C."/>
            <person name="Volpe R.P."/>
            <person name="Klimenkova P."/>
            <person name="Gaidamakova E.K."/>
            <person name="Zhou C.E."/>
            <person name="Stewart B.J."/>
            <person name="Lyman M.G."/>
            <person name="Malfatti S.A."/>
            <person name="Rubinfeld B."/>
            <person name="Courtot M."/>
            <person name="Singh J."/>
            <person name="Dalgard C.L."/>
            <person name="Hamilton T."/>
            <person name="Frey K.G."/>
            <person name="Gunde-Cimerman N."/>
            <person name="Dugan L."/>
            <person name="Daly M.J."/>
        </authorList>
    </citation>
    <scope>NUCLEOTIDE SEQUENCE [LARGE SCALE GENOMIC DNA]</scope>
    <source>
        <strain evidence="3 4">MD1149</strain>
    </source>
</reference>
<dbReference type="STRING" id="741276.A0A2S5BFK2"/>
<evidence type="ECO:0000313" key="3">
    <source>
        <dbReference type="EMBL" id="POY75548.1"/>
    </source>
</evidence>
<dbReference type="OrthoDB" id="4838853at2759"/>
<dbReference type="PANTHER" id="PTHR42024:SF1">
    <property type="entry name" value="AMINO ACID PERMEASE_ SLC12A DOMAIN-CONTAINING PROTEIN"/>
    <property type="match status" value="1"/>
</dbReference>
<keyword evidence="2" id="KW-1133">Transmembrane helix</keyword>
<organism evidence="3 4">
    <name type="scientific">Rhodotorula taiwanensis</name>
    <dbReference type="NCBI Taxonomy" id="741276"/>
    <lineage>
        <taxon>Eukaryota</taxon>
        <taxon>Fungi</taxon>
        <taxon>Dikarya</taxon>
        <taxon>Basidiomycota</taxon>
        <taxon>Pucciniomycotina</taxon>
        <taxon>Microbotryomycetes</taxon>
        <taxon>Sporidiobolales</taxon>
        <taxon>Sporidiobolaceae</taxon>
        <taxon>Rhodotorula</taxon>
    </lineage>
</organism>
<gene>
    <name evidence="3" type="ORF">BMF94_1451</name>
</gene>
<feature type="compositionally biased region" description="Low complexity" evidence="1">
    <location>
        <begin position="393"/>
        <end position="410"/>
    </location>
</feature>
<keyword evidence="2" id="KW-0812">Transmembrane</keyword>
<feature type="region of interest" description="Disordered" evidence="1">
    <location>
        <begin position="1"/>
        <end position="40"/>
    </location>
</feature>
<comment type="caution">
    <text evidence="3">The sequence shown here is derived from an EMBL/GenBank/DDBJ whole genome shotgun (WGS) entry which is preliminary data.</text>
</comment>